<comment type="caution">
    <text evidence="9">The sequence shown here is derived from an EMBL/GenBank/DDBJ whole genome shotgun (WGS) entry which is preliminary data.</text>
</comment>
<dbReference type="InterPro" id="IPR018393">
    <property type="entry name" value="NADHpl_OxRdtase_5_subgr"/>
</dbReference>
<evidence type="ECO:0000259" key="7">
    <source>
        <dbReference type="Pfam" id="PF00361"/>
    </source>
</evidence>
<evidence type="ECO:0000256" key="5">
    <source>
        <dbReference type="RuleBase" id="RU000320"/>
    </source>
</evidence>
<evidence type="ECO:0000256" key="3">
    <source>
        <dbReference type="ARBA" id="ARBA00022989"/>
    </source>
</evidence>
<dbReference type="GO" id="GO:0016020">
    <property type="term" value="C:membrane"/>
    <property type="evidence" value="ECO:0007669"/>
    <property type="project" value="UniProtKB-SubCell"/>
</dbReference>
<keyword evidence="3" id="KW-1133">Transmembrane helix</keyword>
<dbReference type="GO" id="GO:0012505">
    <property type="term" value="C:endomembrane system"/>
    <property type="evidence" value="ECO:0007669"/>
    <property type="project" value="UniProtKB-SubCell"/>
</dbReference>
<dbReference type="AlphaFoldDB" id="A0A395M0X7"/>
<dbReference type="PANTHER" id="PTHR42829:SF2">
    <property type="entry name" value="NADH-UBIQUINONE OXIDOREDUCTASE CHAIN 5"/>
    <property type="match status" value="1"/>
</dbReference>
<dbReference type="EMBL" id="PHFL01000039">
    <property type="protein sequence ID" value="RFM24435.1"/>
    <property type="molecule type" value="Genomic_DNA"/>
</dbReference>
<dbReference type="NCBIfam" id="NF005141">
    <property type="entry name" value="PRK06590.1"/>
    <property type="match status" value="1"/>
</dbReference>
<feature type="domain" description="NADH-Ubiquinone oxidoreductase (complex I) chain 5 N-terminal" evidence="8">
    <location>
        <begin position="80"/>
        <end position="127"/>
    </location>
</feature>
<dbReference type="GO" id="GO:0015990">
    <property type="term" value="P:electron transport coupled proton transport"/>
    <property type="evidence" value="ECO:0007669"/>
    <property type="project" value="TreeGrafter"/>
</dbReference>
<protein>
    <submittedName>
        <fullName evidence="9">NADH-quinone oxidoreductase subunit L</fullName>
    </submittedName>
</protein>
<name>A0A395M0X7_9BACT</name>
<evidence type="ECO:0000313" key="9">
    <source>
        <dbReference type="EMBL" id="RFM24435.1"/>
    </source>
</evidence>
<dbReference type="GO" id="GO:0003954">
    <property type="term" value="F:NADH dehydrogenase activity"/>
    <property type="evidence" value="ECO:0007669"/>
    <property type="project" value="TreeGrafter"/>
</dbReference>
<dbReference type="Gene3D" id="1.20.5.2700">
    <property type="match status" value="1"/>
</dbReference>
<sequence>MEPLIQLCILILLLPLFSFALQIFFSGKLPRQGDLIATGIVGIALLLSLYVAAQVIGQWNPNYLQEWHFTWVNFGNVPGLGELSFKMGILLDNLTAIMLVVVTGISFLVHLFSTGYMEGEERYGRYFGYLGIFTFSMLGIVLVDNFFAIYCFWELVGLSSFLLIGFYFERDSATNAQNKAFFLNRVGDIGFWLGILILYSQFKTFTYTEIYSAIEAGKWTLSEGWLTVAGILLFMGCVGKSAQFPLHTWLPDAMEGPTPVSALIHAATMVAAGVYLLARVFVILTVDALHVIAIIGAVTAFFAATIAITQNDIKRVLAYSTLSQLGYMVMGMGVGAYAAAFFHLVTHAFFKAGLFLGAGSVIHALHHEQDMRYMGGLRQKMPITFATFTICLFALSGLPLFTGFLSKDAILAGALGFAAVEGGSWSIVPILGFGAALLTPFYMGRQWFMVFFGENRAHEKPASAHEDDHHHGHGKAHGEIHESSWVMTAPLIVLSVMSFWFVFSPNPLSGENGWFLSLIKTPETLVKFEEKKAEPEAMQHAAMQVQTVSMDAGSPQSHSGHDAHAGNTHAAVHGESRQAKLEHAAHEAHGTAVTLSITFALIGLLLSYLVYQKGISAVGMPFEFLSKAMTWFNNLIPEGVIVSGGASFGKSFSNLNGLLDKNLVDGLVNLSAALVQVFGIVLRKVQTGRVQTYIAILLLAMLTYFAFALRL</sequence>
<evidence type="ECO:0000313" key="10">
    <source>
        <dbReference type="Proteomes" id="UP000266389"/>
    </source>
</evidence>
<dbReference type="NCBIfam" id="TIGR01974">
    <property type="entry name" value="NDH_I_L"/>
    <property type="match status" value="1"/>
</dbReference>
<keyword evidence="2 5" id="KW-0812">Transmembrane</keyword>
<gene>
    <name evidence="9" type="ORF">D0433_05460</name>
</gene>
<evidence type="ECO:0000256" key="6">
    <source>
        <dbReference type="SAM" id="MobiDB-lite"/>
    </source>
</evidence>
<evidence type="ECO:0000256" key="1">
    <source>
        <dbReference type="ARBA" id="ARBA00004127"/>
    </source>
</evidence>
<dbReference type="PANTHER" id="PTHR42829">
    <property type="entry name" value="NADH-UBIQUINONE OXIDOREDUCTASE CHAIN 5"/>
    <property type="match status" value="1"/>
</dbReference>
<evidence type="ECO:0000256" key="2">
    <source>
        <dbReference type="ARBA" id="ARBA00022692"/>
    </source>
</evidence>
<dbReference type="GO" id="GO:0008137">
    <property type="term" value="F:NADH dehydrogenase (ubiquinone) activity"/>
    <property type="evidence" value="ECO:0007669"/>
    <property type="project" value="InterPro"/>
</dbReference>
<proteinExistence type="predicted"/>
<dbReference type="PRINTS" id="PR01434">
    <property type="entry name" value="NADHDHGNASE5"/>
</dbReference>
<reference evidence="9 10" key="1">
    <citation type="journal article" date="2011" name="ISME J.">
        <title>Community ecology of hot spring cyanobacterial mats: predominant populations and their functional potential.</title>
        <authorList>
            <person name="Klatt C.G."/>
            <person name="Wood J.M."/>
            <person name="Rusch D.B."/>
            <person name="Bateson M.M."/>
            <person name="Hamamura N."/>
            <person name="Heidelberg J.F."/>
            <person name="Grossman A.R."/>
            <person name="Bhaya D."/>
            <person name="Cohan F.M."/>
            <person name="Kuhl M."/>
            <person name="Bryant D.A."/>
            <person name="Ward D.M."/>
        </authorList>
    </citation>
    <scope>NUCLEOTIDE SEQUENCE [LARGE SCALE GENOMIC DNA]</scope>
    <source>
        <strain evidence="9">OS</strain>
    </source>
</reference>
<dbReference type="InterPro" id="IPR001750">
    <property type="entry name" value="ND/Mrp_TM"/>
</dbReference>
<dbReference type="Proteomes" id="UP000266389">
    <property type="component" value="Unassembled WGS sequence"/>
</dbReference>
<organism evidence="9 10">
    <name type="scientific">Candidatus Thermochlorobacter aerophilus</name>
    <dbReference type="NCBI Taxonomy" id="1868324"/>
    <lineage>
        <taxon>Bacteria</taxon>
        <taxon>Pseudomonadati</taxon>
        <taxon>Chlorobiota</taxon>
        <taxon>Chlorobiia</taxon>
        <taxon>Chlorobiales</taxon>
        <taxon>Candidatus Thermochlorobacteriaceae</taxon>
        <taxon>Candidatus Thermochlorobacter</taxon>
    </lineage>
</organism>
<dbReference type="InterPro" id="IPR003945">
    <property type="entry name" value="NU5C-like"/>
</dbReference>
<dbReference type="Pfam" id="PF00361">
    <property type="entry name" value="Proton_antipo_M"/>
    <property type="match status" value="1"/>
</dbReference>
<dbReference type="Pfam" id="PF00662">
    <property type="entry name" value="Proton_antipo_N"/>
    <property type="match status" value="1"/>
</dbReference>
<comment type="subcellular location">
    <subcellularLocation>
        <location evidence="1">Endomembrane system</location>
        <topology evidence="1">Multi-pass membrane protein</topology>
    </subcellularLocation>
    <subcellularLocation>
        <location evidence="5">Membrane</location>
        <topology evidence="5">Multi-pass membrane protein</topology>
    </subcellularLocation>
</comment>
<accession>A0A395M0X7</accession>
<feature type="compositionally biased region" description="Basic and acidic residues" evidence="6">
    <location>
        <begin position="572"/>
        <end position="583"/>
    </location>
</feature>
<feature type="domain" description="NADH:quinone oxidoreductase/Mrp antiporter transmembrane" evidence="7">
    <location>
        <begin position="145"/>
        <end position="416"/>
    </location>
</feature>
<feature type="region of interest" description="Disordered" evidence="6">
    <location>
        <begin position="551"/>
        <end position="583"/>
    </location>
</feature>
<evidence type="ECO:0000256" key="4">
    <source>
        <dbReference type="ARBA" id="ARBA00023136"/>
    </source>
</evidence>
<dbReference type="InterPro" id="IPR001516">
    <property type="entry name" value="Proton_antipo_N"/>
</dbReference>
<keyword evidence="4" id="KW-0472">Membrane</keyword>
<evidence type="ECO:0000259" key="8">
    <source>
        <dbReference type="Pfam" id="PF00662"/>
    </source>
</evidence>
<dbReference type="GO" id="GO:0042773">
    <property type="term" value="P:ATP synthesis coupled electron transport"/>
    <property type="evidence" value="ECO:0007669"/>
    <property type="project" value="InterPro"/>
</dbReference>